<name>A0ABW6BVX7_9BACT</name>
<keyword evidence="2" id="KW-1185">Reference proteome</keyword>
<accession>A0ABW6BVX7</accession>
<sequence length="373" mass="42804">MNGDVYILGAGASFESGAPLMNNFLDVAEDLLRQGVFKEDQEKIELVFDLISELQIVHSKAQLDLNNIESLFGAIEMGIILGRLTSKSQDVAKYKEALTTLISRTLIQSMLFPFVIKTGYQNIPTFKSSESYSQFAELLINKKAYGASVLTFNYDLGLELALAFYNTKVNYRLDDDTENFNLLKLHGSINWYTNANSQTKEINFHSLEDATRYIQNDFDNKRYKENEKYPFDIDRYLNMAGANEHKNLETVIIPPTWNKTEYHGQLTKVWEAAADKLSNAQNIYIFGYSLPESDSFFRYLFALGTISKNRIRNIIVYNPEDSGETEARFRRLFGLSTESRFKYKPLKFSEAIKDIAESKGIKLNNNKVDFGWH</sequence>
<organism evidence="1 2">
    <name type="scientific">Pontibacter toksunensis</name>
    <dbReference type="NCBI Taxonomy" id="1332631"/>
    <lineage>
        <taxon>Bacteria</taxon>
        <taxon>Pseudomonadati</taxon>
        <taxon>Bacteroidota</taxon>
        <taxon>Cytophagia</taxon>
        <taxon>Cytophagales</taxon>
        <taxon>Hymenobacteraceae</taxon>
        <taxon>Pontibacter</taxon>
    </lineage>
</organism>
<dbReference type="RefSeq" id="WP_377486774.1">
    <property type="nucleotide sequence ID" value="NZ_JBHUOX010000012.1"/>
</dbReference>
<evidence type="ECO:0000313" key="1">
    <source>
        <dbReference type="EMBL" id="MFD3001949.1"/>
    </source>
</evidence>
<comment type="caution">
    <text evidence="1">The sequence shown here is derived from an EMBL/GenBank/DDBJ whole genome shotgun (WGS) entry which is preliminary data.</text>
</comment>
<dbReference type="EMBL" id="JBHUOX010000012">
    <property type="protein sequence ID" value="MFD3001949.1"/>
    <property type="molecule type" value="Genomic_DNA"/>
</dbReference>
<evidence type="ECO:0008006" key="3">
    <source>
        <dbReference type="Google" id="ProtNLM"/>
    </source>
</evidence>
<proteinExistence type="predicted"/>
<gene>
    <name evidence="1" type="ORF">ACFS7Z_16370</name>
</gene>
<protein>
    <recommendedName>
        <fullName evidence="3">SIR2-like domain-containing protein</fullName>
    </recommendedName>
</protein>
<dbReference type="Proteomes" id="UP001597641">
    <property type="component" value="Unassembled WGS sequence"/>
</dbReference>
<evidence type="ECO:0000313" key="2">
    <source>
        <dbReference type="Proteomes" id="UP001597641"/>
    </source>
</evidence>
<reference evidence="2" key="1">
    <citation type="journal article" date="2019" name="Int. J. Syst. Evol. Microbiol.">
        <title>The Global Catalogue of Microorganisms (GCM) 10K type strain sequencing project: providing services to taxonomists for standard genome sequencing and annotation.</title>
        <authorList>
            <consortium name="The Broad Institute Genomics Platform"/>
            <consortium name="The Broad Institute Genome Sequencing Center for Infectious Disease"/>
            <person name="Wu L."/>
            <person name="Ma J."/>
        </authorList>
    </citation>
    <scope>NUCLEOTIDE SEQUENCE [LARGE SCALE GENOMIC DNA]</scope>
    <source>
        <strain evidence="2">KCTC 23984</strain>
    </source>
</reference>